<feature type="short sequence motif" description="GXSXG" evidence="4">
    <location>
        <begin position="57"/>
        <end position="61"/>
    </location>
</feature>
<dbReference type="PANTHER" id="PTHR24185:SF1">
    <property type="entry name" value="CALCIUM-INDEPENDENT PHOSPHOLIPASE A2-GAMMA"/>
    <property type="match status" value="1"/>
</dbReference>
<dbReference type="InterPro" id="IPR002641">
    <property type="entry name" value="PNPLA_dom"/>
</dbReference>
<dbReference type="InterPro" id="IPR016035">
    <property type="entry name" value="Acyl_Trfase/lysoPLipase"/>
</dbReference>
<sequence>MELTGMSKVPSPGLRLLSCDGGGIRGLSSLIILERLMRSINQDNPPKPCEIFDLIGGNSTGGLIAIMLGRLQMTVEDCIDKYLEISKAAFQPRRSNINLFARARDGWNIRGRFDTVALQKEIIGLIDGRPGESGLDSLMLKEDLACRSFAVSIGKAAPDTAVLLRTYPSLRDTGLRPKIWEAARATSAASSFFDPIQIGKFGQWFTDGATGFNNPVNQVYEEALDIWADAKDNIQCIVSIGTGEPGVKPFGDDLKGLALTLLSVATQTEETSKRFAKSHTHTTHIRLNVVHGLQGIGLEEYNEIATIKSVTDRYLDDTDGEGNRKISQFADLIKSGGEKRPQAAQQSNASWMSLHETYCCQSLSDIPCKSRCPASEVAWTTKFGGVVLAHVDISEVWRLLSSRVSILNGERDSRVHTDWVVNDVTVVMIGNHAGEPLIRAVFRARDGHSLDHTFVLSSAFAQAMTSGRGIQPIGDLGPRFTNQMPGYELVRMPRMSLFVRIPTQGRVYFPSHFRTMTTVLENLVQIAHKLWDDDDSIDCNSEGVPIKVIFESMISSPSFQIRMHGGGLSRLAGILRLLRTATGEYFRQLPADNTFEMEDVMRLIGDLEDILEPGHLPLHISSWVGCFGNENGRWLVLELLINGLSNILDCGILPDTFDALLRSPTRKCYLA</sequence>
<gene>
    <name evidence="6" type="ORF">FPHYL_1189</name>
</gene>
<feature type="short sequence motif" description="GXGXXG" evidence="4">
    <location>
        <begin position="21"/>
        <end position="26"/>
    </location>
</feature>
<keyword evidence="2 4" id="KW-0442">Lipid degradation</keyword>
<dbReference type="OrthoDB" id="1658288at2759"/>
<dbReference type="PROSITE" id="PS51635">
    <property type="entry name" value="PNPLA"/>
    <property type="match status" value="1"/>
</dbReference>
<evidence type="ECO:0000256" key="2">
    <source>
        <dbReference type="ARBA" id="ARBA00022963"/>
    </source>
</evidence>
<evidence type="ECO:0000313" key="7">
    <source>
        <dbReference type="Proteomes" id="UP000582016"/>
    </source>
</evidence>
<accession>A0A8H5KDB5</accession>
<dbReference type="AlphaFoldDB" id="A0A8H5KDB5"/>
<evidence type="ECO:0000256" key="1">
    <source>
        <dbReference type="ARBA" id="ARBA00022801"/>
    </source>
</evidence>
<feature type="active site" description="Proton acceptor" evidence="4">
    <location>
        <position position="207"/>
    </location>
</feature>
<dbReference type="SUPFAM" id="SSF52151">
    <property type="entry name" value="FabD/lysophospholipase-like"/>
    <property type="match status" value="1"/>
</dbReference>
<protein>
    <submittedName>
        <fullName evidence="6">Lysophospholipase</fullName>
    </submittedName>
</protein>
<dbReference type="Pfam" id="PF01734">
    <property type="entry name" value="Patatin"/>
    <property type="match status" value="1"/>
</dbReference>
<keyword evidence="7" id="KW-1185">Reference proteome</keyword>
<dbReference type="GO" id="GO:0016042">
    <property type="term" value="P:lipid catabolic process"/>
    <property type="evidence" value="ECO:0007669"/>
    <property type="project" value="UniProtKB-UniRule"/>
</dbReference>
<dbReference type="GO" id="GO:0047499">
    <property type="term" value="F:calcium-independent phospholipase A2 activity"/>
    <property type="evidence" value="ECO:0007669"/>
    <property type="project" value="TreeGrafter"/>
</dbReference>
<dbReference type="Gene3D" id="3.40.1090.10">
    <property type="entry name" value="Cytosolic phospholipase A2 catalytic domain"/>
    <property type="match status" value="1"/>
</dbReference>
<keyword evidence="1 4" id="KW-0378">Hydrolase</keyword>
<dbReference type="CDD" id="cd07216">
    <property type="entry name" value="Pat17_PNPLA8_PNPLA9_like3"/>
    <property type="match status" value="1"/>
</dbReference>
<dbReference type="PANTHER" id="PTHR24185">
    <property type="entry name" value="CALCIUM-INDEPENDENT PHOSPHOLIPASE A2-GAMMA"/>
    <property type="match status" value="1"/>
</dbReference>
<dbReference type="Proteomes" id="UP000582016">
    <property type="component" value="Unassembled WGS sequence"/>
</dbReference>
<reference evidence="6 7" key="1">
    <citation type="submission" date="2020-05" db="EMBL/GenBank/DDBJ databases">
        <title>Identification and distribution of gene clusters putatively required for synthesis of sphingolipid metabolism inhibitors in phylogenetically diverse species of the filamentous fungus Fusarium.</title>
        <authorList>
            <person name="Kim H.-S."/>
            <person name="Busman M."/>
            <person name="Brown D.W."/>
            <person name="Divon H."/>
            <person name="Uhlig S."/>
            <person name="Proctor R.H."/>
        </authorList>
    </citation>
    <scope>NUCLEOTIDE SEQUENCE [LARGE SCALE GENOMIC DNA]</scope>
    <source>
        <strain evidence="6 7">NRRL 13617</strain>
    </source>
</reference>
<comment type="caution">
    <text evidence="6">The sequence shown here is derived from an EMBL/GenBank/DDBJ whole genome shotgun (WGS) entry which is preliminary data.</text>
</comment>
<proteinExistence type="predicted"/>
<feature type="active site" description="Nucleophile" evidence="4">
    <location>
        <position position="59"/>
    </location>
</feature>
<evidence type="ECO:0000259" key="5">
    <source>
        <dbReference type="PROSITE" id="PS51635"/>
    </source>
</evidence>
<name>A0A8H5KDB5_9HYPO</name>
<feature type="domain" description="PNPLA" evidence="5">
    <location>
        <begin position="17"/>
        <end position="220"/>
    </location>
</feature>
<evidence type="ECO:0000256" key="3">
    <source>
        <dbReference type="ARBA" id="ARBA00023098"/>
    </source>
</evidence>
<evidence type="ECO:0000256" key="4">
    <source>
        <dbReference type="PROSITE-ProRule" id="PRU01161"/>
    </source>
</evidence>
<feature type="short sequence motif" description="DGA/G" evidence="4">
    <location>
        <begin position="207"/>
        <end position="209"/>
    </location>
</feature>
<dbReference type="EMBL" id="JAAOAQ010000038">
    <property type="protein sequence ID" value="KAF5570513.1"/>
    <property type="molecule type" value="Genomic_DNA"/>
</dbReference>
<dbReference type="GO" id="GO:0046486">
    <property type="term" value="P:glycerolipid metabolic process"/>
    <property type="evidence" value="ECO:0007669"/>
    <property type="project" value="UniProtKB-ARBA"/>
</dbReference>
<organism evidence="6 7">
    <name type="scientific">Fusarium phyllophilum</name>
    <dbReference type="NCBI Taxonomy" id="47803"/>
    <lineage>
        <taxon>Eukaryota</taxon>
        <taxon>Fungi</taxon>
        <taxon>Dikarya</taxon>
        <taxon>Ascomycota</taxon>
        <taxon>Pezizomycotina</taxon>
        <taxon>Sordariomycetes</taxon>
        <taxon>Hypocreomycetidae</taxon>
        <taxon>Hypocreales</taxon>
        <taxon>Nectriaceae</taxon>
        <taxon>Fusarium</taxon>
        <taxon>Fusarium fujikuroi species complex</taxon>
    </lineage>
</organism>
<keyword evidence="3 4" id="KW-0443">Lipid metabolism</keyword>
<dbReference type="GO" id="GO:0019369">
    <property type="term" value="P:arachidonate metabolic process"/>
    <property type="evidence" value="ECO:0007669"/>
    <property type="project" value="TreeGrafter"/>
</dbReference>
<evidence type="ECO:0000313" key="6">
    <source>
        <dbReference type="EMBL" id="KAF5570513.1"/>
    </source>
</evidence>
<dbReference type="GO" id="GO:0016020">
    <property type="term" value="C:membrane"/>
    <property type="evidence" value="ECO:0007669"/>
    <property type="project" value="TreeGrafter"/>
</dbReference>